<dbReference type="Gene3D" id="2.70.70.10">
    <property type="entry name" value="Glucose Permease (Domain IIA)"/>
    <property type="match status" value="1"/>
</dbReference>
<dbReference type="InterPro" id="IPR016047">
    <property type="entry name" value="M23ase_b-sheet_dom"/>
</dbReference>
<accession>A0A926E0Z7</accession>
<evidence type="ECO:0000313" key="3">
    <source>
        <dbReference type="EMBL" id="MBC8559609.1"/>
    </source>
</evidence>
<dbReference type="CDD" id="cd12797">
    <property type="entry name" value="M23_peptidase"/>
    <property type="match status" value="1"/>
</dbReference>
<dbReference type="PANTHER" id="PTHR21666">
    <property type="entry name" value="PEPTIDASE-RELATED"/>
    <property type="match status" value="1"/>
</dbReference>
<protein>
    <submittedName>
        <fullName evidence="3">M23 family metallopeptidase</fullName>
    </submittedName>
</protein>
<dbReference type="RefSeq" id="WP_249294500.1">
    <property type="nucleotide sequence ID" value="NZ_JACRSV010000001.1"/>
</dbReference>
<dbReference type="GO" id="GO:0004222">
    <property type="term" value="F:metalloendopeptidase activity"/>
    <property type="evidence" value="ECO:0007669"/>
    <property type="project" value="TreeGrafter"/>
</dbReference>
<evidence type="ECO:0000313" key="4">
    <source>
        <dbReference type="Proteomes" id="UP000610760"/>
    </source>
</evidence>
<proteinExistence type="predicted"/>
<evidence type="ECO:0000256" key="1">
    <source>
        <dbReference type="ARBA" id="ARBA00022729"/>
    </source>
</evidence>
<dbReference type="SUPFAM" id="SSF51261">
    <property type="entry name" value="Duplicated hybrid motif"/>
    <property type="match status" value="1"/>
</dbReference>
<dbReference type="AlphaFoldDB" id="A0A926E0Z7"/>
<keyword evidence="1" id="KW-0732">Signal</keyword>
<comment type="caution">
    <text evidence="3">The sequence shown here is derived from an EMBL/GenBank/DDBJ whole genome shotgun (WGS) entry which is preliminary data.</text>
</comment>
<dbReference type="InterPro" id="IPR011055">
    <property type="entry name" value="Dup_hybrid_motif"/>
</dbReference>
<reference evidence="3" key="1">
    <citation type="submission" date="2020-08" db="EMBL/GenBank/DDBJ databases">
        <title>Genome public.</title>
        <authorList>
            <person name="Liu C."/>
            <person name="Sun Q."/>
        </authorList>
    </citation>
    <scope>NUCLEOTIDE SEQUENCE</scope>
    <source>
        <strain evidence="3">NSJ-33</strain>
    </source>
</reference>
<feature type="domain" description="M23ase beta-sheet core" evidence="2">
    <location>
        <begin position="188"/>
        <end position="288"/>
    </location>
</feature>
<sequence length="356" mass="40734">MALSGKKKQMLFTATALLLSAAILWNFCSLFIKIDPVGAEKPIKWVEFNVTASAMEKALSMQKESRGTDCELDWVEMLSYLGAKYGGNFKKYKAKHMDDLAEKLRSGQTMEELTKGMEYYHYYHEAYDAVLGGMVGEYDIQTEDSYNNGTIEMETRYGLKAYSPIAYGYSFSHYDDFGASRSYGFSRNHLGNDLLGNVGTPIMAVESGVVEMMGWNKYGGWRVGIRSFDGRRYYYYAHLRKDRPYSVNLKEGSIVEAGDVIGYLGMTGYSDKENVNGMNVPHLHFGMQLVFDESQKESNNEIWIDVYEIVKFLEHHKSPVVRDEESKEYFRKYEFTDPAVEALEGKIPQFPKHEPD</sequence>
<dbReference type="InterPro" id="IPR050570">
    <property type="entry name" value="Cell_wall_metabolism_enzyme"/>
</dbReference>
<keyword evidence="4" id="KW-1185">Reference proteome</keyword>
<dbReference type="Proteomes" id="UP000610760">
    <property type="component" value="Unassembled WGS sequence"/>
</dbReference>
<evidence type="ECO:0000259" key="2">
    <source>
        <dbReference type="Pfam" id="PF01551"/>
    </source>
</evidence>
<gene>
    <name evidence="3" type="ORF">H8710_05920</name>
</gene>
<organism evidence="3 4">
    <name type="scientific">Fumia xinanensis</name>
    <dbReference type="NCBI Taxonomy" id="2763659"/>
    <lineage>
        <taxon>Bacteria</taxon>
        <taxon>Bacillati</taxon>
        <taxon>Bacillota</taxon>
        <taxon>Clostridia</taxon>
        <taxon>Eubacteriales</taxon>
        <taxon>Oscillospiraceae</taxon>
        <taxon>Fumia</taxon>
    </lineage>
</organism>
<dbReference type="Pfam" id="PF01551">
    <property type="entry name" value="Peptidase_M23"/>
    <property type="match status" value="1"/>
</dbReference>
<dbReference type="EMBL" id="JACRSV010000001">
    <property type="protein sequence ID" value="MBC8559609.1"/>
    <property type="molecule type" value="Genomic_DNA"/>
</dbReference>
<name>A0A926E0Z7_9FIRM</name>
<dbReference type="PANTHER" id="PTHR21666:SF289">
    <property type="entry name" value="L-ALA--D-GLU ENDOPEPTIDASE"/>
    <property type="match status" value="1"/>
</dbReference>